<dbReference type="Pfam" id="PF11327">
    <property type="entry name" value="Egh16-like"/>
    <property type="match status" value="1"/>
</dbReference>
<comment type="caution">
    <text evidence="2">The sequence shown here is derived from an EMBL/GenBank/DDBJ whole genome shotgun (WGS) entry which is preliminary data.</text>
</comment>
<feature type="compositionally biased region" description="Low complexity" evidence="1">
    <location>
        <begin position="402"/>
        <end position="414"/>
    </location>
</feature>
<feature type="region of interest" description="Disordered" evidence="1">
    <location>
        <begin position="390"/>
        <end position="482"/>
    </location>
</feature>
<protein>
    <submittedName>
        <fullName evidence="2">Uncharacterized protein</fullName>
    </submittedName>
</protein>
<dbReference type="VEuPathDB" id="FungiDB:VP01_90g8"/>
<dbReference type="PANTHER" id="PTHR34618:SF1">
    <property type="entry name" value="SECRETED PROTEIN"/>
    <property type="match status" value="1"/>
</dbReference>
<feature type="compositionally biased region" description="Polar residues" evidence="1">
    <location>
        <begin position="390"/>
        <end position="401"/>
    </location>
</feature>
<keyword evidence="3" id="KW-1185">Reference proteome</keyword>
<dbReference type="OrthoDB" id="3241054at2759"/>
<dbReference type="STRING" id="27349.A0A0L6U7L1"/>
<gene>
    <name evidence="2" type="ORF">VP01_90g8</name>
</gene>
<dbReference type="AlphaFoldDB" id="A0A0L6U7L1"/>
<accession>A0A0L6U7L1</accession>
<dbReference type="Proteomes" id="UP000037035">
    <property type="component" value="Unassembled WGS sequence"/>
</dbReference>
<feature type="compositionally biased region" description="Polar residues" evidence="1">
    <location>
        <begin position="419"/>
        <end position="444"/>
    </location>
</feature>
<dbReference type="EMBL" id="LAVV01014716">
    <property type="protein sequence ID" value="KNZ44503.1"/>
    <property type="molecule type" value="Genomic_DNA"/>
</dbReference>
<dbReference type="PANTHER" id="PTHR34618">
    <property type="entry name" value="SURFACE PROTEIN MAS1, PUTATIVE-RELATED"/>
    <property type="match status" value="1"/>
</dbReference>
<evidence type="ECO:0000313" key="3">
    <source>
        <dbReference type="Proteomes" id="UP000037035"/>
    </source>
</evidence>
<evidence type="ECO:0000313" key="2">
    <source>
        <dbReference type="EMBL" id="KNZ44503.1"/>
    </source>
</evidence>
<organism evidence="2 3">
    <name type="scientific">Puccinia sorghi</name>
    <dbReference type="NCBI Taxonomy" id="27349"/>
    <lineage>
        <taxon>Eukaryota</taxon>
        <taxon>Fungi</taxon>
        <taxon>Dikarya</taxon>
        <taxon>Basidiomycota</taxon>
        <taxon>Pucciniomycotina</taxon>
        <taxon>Pucciniomycetes</taxon>
        <taxon>Pucciniales</taxon>
        <taxon>Pucciniaceae</taxon>
        <taxon>Puccinia</taxon>
    </lineage>
</organism>
<sequence>MSTSTGGPMYLTLPRCCPLVFDKHNDSLRPSELCLLLLGDEPNRWNPEPRDHHEVLGSNFCSGCSDLSVALTSQWPLDYGQFRGGNQRIQRYLVRGIGRSAAKWHCVSNRLFSSIIDLWQHVLIEHLYIFSSSRFPFQADSGVIRQSDIDKGIASVCGRTLMGPIDMKASFQKAENEGLPDLSPGGRITITAHQINADGKLFFCKKKGGGPYFCGVDPTATGERFIPIPIEVNIPGANGRSDARAIDLPLVAKMPKDMLCTGGSDKQTCLIRFFRAADLLRDCPLPASQGAKAGPFGGCLAFTQKLGTVEDANPLPADADLYTEAIEALKLICFLSASSLNRTSLLTPYTSTVAKKVVPLNLTPNKRSLPRRQTQTPQLMVYPPVSRIANVTGSTPASTSFGTNLDGTGTTDNNGGNGHSNNVKPPSDTSTCRQGQSSNPNERSSYVPPKSPTTEGILYEIATGPLGQADTPKSAQKPKDLKPVIRRSQYVFRLSE</sequence>
<name>A0A0L6U7L1_9BASI</name>
<evidence type="ECO:0000256" key="1">
    <source>
        <dbReference type="SAM" id="MobiDB-lite"/>
    </source>
</evidence>
<dbReference type="InterPro" id="IPR021476">
    <property type="entry name" value="Egh16-like"/>
</dbReference>
<proteinExistence type="predicted"/>
<reference evidence="2 3" key="1">
    <citation type="submission" date="2015-08" db="EMBL/GenBank/DDBJ databases">
        <title>Next Generation Sequencing and Analysis of the Genome of Puccinia sorghi L Schw, the Causal Agent of Maize Common Rust.</title>
        <authorList>
            <person name="Rochi L."/>
            <person name="Burguener G."/>
            <person name="Darino M."/>
            <person name="Turjanski A."/>
            <person name="Kreff E."/>
            <person name="Dieguez M.J."/>
            <person name="Sacco F."/>
        </authorList>
    </citation>
    <scope>NUCLEOTIDE SEQUENCE [LARGE SCALE GENOMIC DNA]</scope>
    <source>
        <strain evidence="2 3">RO10H11247</strain>
    </source>
</reference>